<protein>
    <recommendedName>
        <fullName evidence="4">Major facilitator superfamily (MFS) profile domain-containing protein</fullName>
    </recommendedName>
</protein>
<feature type="domain" description="Major facilitator superfamily (MFS) profile" evidence="4">
    <location>
        <begin position="264"/>
        <end position="458"/>
    </location>
</feature>
<dbReference type="GO" id="GO:0022857">
    <property type="term" value="F:transmembrane transporter activity"/>
    <property type="evidence" value="ECO:0007669"/>
    <property type="project" value="InterPro"/>
</dbReference>
<feature type="transmembrane region" description="Helical" evidence="3">
    <location>
        <begin position="222"/>
        <end position="243"/>
    </location>
</feature>
<proteinExistence type="inferred from homology"/>
<accession>A0AAV9MX66</accession>
<feature type="transmembrane region" description="Helical" evidence="3">
    <location>
        <begin position="428"/>
        <end position="448"/>
    </location>
</feature>
<dbReference type="SUPFAM" id="SSF103473">
    <property type="entry name" value="MFS general substrate transporter"/>
    <property type="match status" value="1"/>
</dbReference>
<dbReference type="GeneID" id="89976804"/>
<feature type="transmembrane region" description="Helical" evidence="3">
    <location>
        <begin position="263"/>
        <end position="286"/>
    </location>
</feature>
<dbReference type="PANTHER" id="PTHR11360">
    <property type="entry name" value="MONOCARBOXYLATE TRANSPORTER"/>
    <property type="match status" value="1"/>
</dbReference>
<dbReference type="InterPro" id="IPR050327">
    <property type="entry name" value="Proton-linked_MCT"/>
</dbReference>
<dbReference type="GO" id="GO:0016020">
    <property type="term" value="C:membrane"/>
    <property type="evidence" value="ECO:0007669"/>
    <property type="project" value="UniProtKB-SubCell"/>
</dbReference>
<feature type="transmembrane region" description="Helical" evidence="3">
    <location>
        <begin position="355"/>
        <end position="381"/>
    </location>
</feature>
<comment type="similarity">
    <text evidence="2">Belongs to the major facilitator superfamily. Monocarboxylate porter (TC 2.A.1.13) family.</text>
</comment>
<feature type="transmembrane region" description="Helical" evidence="3">
    <location>
        <begin position="103"/>
        <end position="124"/>
    </location>
</feature>
<dbReference type="Gene3D" id="1.20.1250.20">
    <property type="entry name" value="MFS general substrate transporter like domains"/>
    <property type="match status" value="2"/>
</dbReference>
<dbReference type="Proteomes" id="UP001358417">
    <property type="component" value="Unassembled WGS sequence"/>
</dbReference>
<organism evidence="5 6">
    <name type="scientific">Exophiala bonariae</name>
    <dbReference type="NCBI Taxonomy" id="1690606"/>
    <lineage>
        <taxon>Eukaryota</taxon>
        <taxon>Fungi</taxon>
        <taxon>Dikarya</taxon>
        <taxon>Ascomycota</taxon>
        <taxon>Pezizomycotina</taxon>
        <taxon>Eurotiomycetes</taxon>
        <taxon>Chaetothyriomycetidae</taxon>
        <taxon>Chaetothyriales</taxon>
        <taxon>Herpotrichiellaceae</taxon>
        <taxon>Exophiala</taxon>
    </lineage>
</organism>
<feature type="transmembrane region" description="Helical" evidence="3">
    <location>
        <begin position="330"/>
        <end position="349"/>
    </location>
</feature>
<feature type="transmembrane region" description="Helical" evidence="3">
    <location>
        <begin position="65"/>
        <end position="91"/>
    </location>
</feature>
<dbReference type="InterPro" id="IPR036259">
    <property type="entry name" value="MFS_trans_sf"/>
</dbReference>
<evidence type="ECO:0000313" key="6">
    <source>
        <dbReference type="Proteomes" id="UP001358417"/>
    </source>
</evidence>
<keyword evidence="3" id="KW-0472">Membrane</keyword>
<feature type="transmembrane region" description="Helical" evidence="3">
    <location>
        <begin position="388"/>
        <end position="408"/>
    </location>
</feature>
<dbReference type="RefSeq" id="XP_064701783.1">
    <property type="nucleotide sequence ID" value="XM_064852186.1"/>
</dbReference>
<dbReference type="EMBL" id="JAVRRD010000032">
    <property type="protein sequence ID" value="KAK5046184.1"/>
    <property type="molecule type" value="Genomic_DNA"/>
</dbReference>
<keyword evidence="3" id="KW-1133">Transmembrane helix</keyword>
<evidence type="ECO:0000259" key="4">
    <source>
        <dbReference type="PROSITE" id="PS50850"/>
    </source>
</evidence>
<dbReference type="PROSITE" id="PS50850">
    <property type="entry name" value="MFS"/>
    <property type="match status" value="1"/>
</dbReference>
<evidence type="ECO:0000256" key="2">
    <source>
        <dbReference type="ARBA" id="ARBA00006727"/>
    </source>
</evidence>
<keyword evidence="3" id="KW-0812">Transmembrane</keyword>
<feature type="transmembrane region" description="Helical" evidence="3">
    <location>
        <begin position="195"/>
        <end position="216"/>
    </location>
</feature>
<evidence type="ECO:0000256" key="3">
    <source>
        <dbReference type="SAM" id="Phobius"/>
    </source>
</evidence>
<evidence type="ECO:0000256" key="1">
    <source>
        <dbReference type="ARBA" id="ARBA00004141"/>
    </source>
</evidence>
<comment type="subcellular location">
    <subcellularLocation>
        <location evidence="1">Membrane</location>
        <topology evidence="1">Multi-pass membrane protein</topology>
    </subcellularLocation>
</comment>
<dbReference type="PANTHER" id="PTHR11360:SF305">
    <property type="entry name" value="MAJOR FACILITATOR SUPERFAMILY (MFS) PROFILE DOMAIN-CONTAINING PROTEIN"/>
    <property type="match status" value="1"/>
</dbReference>
<dbReference type="AlphaFoldDB" id="A0AAV9MX66"/>
<feature type="transmembrane region" description="Helical" evidence="3">
    <location>
        <begin position="298"/>
        <end position="318"/>
    </location>
</feature>
<feature type="transmembrane region" description="Helical" evidence="3">
    <location>
        <begin position="136"/>
        <end position="155"/>
    </location>
</feature>
<dbReference type="Pfam" id="PF07690">
    <property type="entry name" value="MFS_1"/>
    <property type="match status" value="1"/>
</dbReference>
<name>A0AAV9MX66_9EURO</name>
<dbReference type="InterPro" id="IPR011701">
    <property type="entry name" value="MFS"/>
</dbReference>
<evidence type="ECO:0000313" key="5">
    <source>
        <dbReference type="EMBL" id="KAK5046184.1"/>
    </source>
</evidence>
<comment type="caution">
    <text evidence="5">The sequence shown here is derived from an EMBL/GenBank/DDBJ whole genome shotgun (WGS) entry which is preliminary data.</text>
</comment>
<reference evidence="5 6" key="1">
    <citation type="submission" date="2023-08" db="EMBL/GenBank/DDBJ databases">
        <title>Black Yeasts Isolated from many extreme environments.</title>
        <authorList>
            <person name="Coleine C."/>
            <person name="Stajich J.E."/>
            <person name="Selbmann L."/>
        </authorList>
    </citation>
    <scope>NUCLEOTIDE SEQUENCE [LARGE SCALE GENOMIC DNA]</scope>
    <source>
        <strain evidence="5 6">CCFEE 5792</strain>
    </source>
</reference>
<sequence>MSTTQTESRVRLKRLVNKPSTPLALADQEPLATPLQDRNISTNTNIIEDVTEASRLADETAPDGGYGWIIVAACSLLTFFFVGTTYSWGVIQDALVEANLSKASTLAFVGSLAVACNSAFAVINGRLVRAIGARKVAFLGVFLMGVGQITSGWALKSVAGLFITAGCLMGYGVSFMVVSIVPAQYFHNRRGLANGIVFAGGGLGGAVISLSMSAIVERLGTAWAFRLVGLLTWVIGFPAVWFIKERTPVKTSIFVEWKLFRDYKFTVLFLAGTVATFPLFVPPFFLPLYARSIGQSSQVGATLVAAFNFSSALGRVLSGLLSDKFGSVNSLLLSLLLSAVSMLVLWPISTSLAPLIVFIIINGMGNGGFFAIMPTVVGNVFGSARVSVAMGMMVTGWTGGYLLGAPIAGYLLEAYGGEKGGFEAYRPAIFYAGSMALGAAGLVAWVRFSMSKKLSGKF</sequence>
<gene>
    <name evidence="5" type="ORF">LTR84_008641</name>
</gene>
<feature type="transmembrane region" description="Helical" evidence="3">
    <location>
        <begin position="161"/>
        <end position="183"/>
    </location>
</feature>
<dbReference type="InterPro" id="IPR020846">
    <property type="entry name" value="MFS_dom"/>
</dbReference>
<keyword evidence="6" id="KW-1185">Reference proteome</keyword>